<sequence>MGWIELMVSAPGSRRVLVGPTTILKRVAVLWLLFAPPIAALLLVFSIPACAIFSFVTSLFDIYWSLQLYIFKRPLHQLDQDVRPIARELGRLYALWWYPSLLAENVIAVTIIPWGLKNREDAILTVKTRQQAYADELRQLHNSRFSSSSLNAKSSTSDASSAV</sequence>
<keyword evidence="1" id="KW-0812">Transmembrane</keyword>
<feature type="transmembrane region" description="Helical" evidence="1">
    <location>
        <begin position="92"/>
        <end position="116"/>
    </location>
</feature>
<dbReference type="RefSeq" id="XP_066710396.1">
    <property type="nucleotide sequence ID" value="XM_066861286.1"/>
</dbReference>
<feature type="transmembrane region" description="Helical" evidence="1">
    <location>
        <begin position="51"/>
        <end position="71"/>
    </location>
</feature>
<organism evidence="2 3">
    <name type="scientific">Apiospora phragmitis</name>
    <dbReference type="NCBI Taxonomy" id="2905665"/>
    <lineage>
        <taxon>Eukaryota</taxon>
        <taxon>Fungi</taxon>
        <taxon>Dikarya</taxon>
        <taxon>Ascomycota</taxon>
        <taxon>Pezizomycotina</taxon>
        <taxon>Sordariomycetes</taxon>
        <taxon>Xylariomycetidae</taxon>
        <taxon>Amphisphaeriales</taxon>
        <taxon>Apiosporaceae</taxon>
        <taxon>Apiospora</taxon>
    </lineage>
</organism>
<gene>
    <name evidence="2" type="ORF">PG994_009877</name>
</gene>
<keyword evidence="3" id="KW-1185">Reference proteome</keyword>
<dbReference type="Proteomes" id="UP001480595">
    <property type="component" value="Unassembled WGS sequence"/>
</dbReference>
<name>A0ABR1TNJ8_9PEZI</name>
<dbReference type="GeneID" id="92094349"/>
<keyword evidence="1" id="KW-1133">Transmembrane helix</keyword>
<dbReference type="EMBL" id="JAQQWL010000011">
    <property type="protein sequence ID" value="KAK8048147.1"/>
    <property type="molecule type" value="Genomic_DNA"/>
</dbReference>
<reference evidence="2 3" key="1">
    <citation type="submission" date="2023-01" db="EMBL/GenBank/DDBJ databases">
        <title>Analysis of 21 Apiospora genomes using comparative genomics revels a genus with tremendous synthesis potential of carbohydrate active enzymes and secondary metabolites.</title>
        <authorList>
            <person name="Sorensen T."/>
        </authorList>
    </citation>
    <scope>NUCLEOTIDE SEQUENCE [LARGE SCALE GENOMIC DNA]</scope>
    <source>
        <strain evidence="2 3">CBS 135458</strain>
    </source>
</reference>
<evidence type="ECO:0000313" key="3">
    <source>
        <dbReference type="Proteomes" id="UP001480595"/>
    </source>
</evidence>
<feature type="transmembrane region" description="Helical" evidence="1">
    <location>
        <begin position="23"/>
        <end position="45"/>
    </location>
</feature>
<protein>
    <submittedName>
        <fullName evidence="2">Uncharacterized protein</fullName>
    </submittedName>
</protein>
<proteinExistence type="predicted"/>
<comment type="caution">
    <text evidence="2">The sequence shown here is derived from an EMBL/GenBank/DDBJ whole genome shotgun (WGS) entry which is preliminary data.</text>
</comment>
<keyword evidence="1" id="KW-0472">Membrane</keyword>
<accession>A0ABR1TNJ8</accession>
<evidence type="ECO:0000313" key="2">
    <source>
        <dbReference type="EMBL" id="KAK8048147.1"/>
    </source>
</evidence>
<evidence type="ECO:0000256" key="1">
    <source>
        <dbReference type="SAM" id="Phobius"/>
    </source>
</evidence>